<gene>
    <name evidence="4" type="primary">CSON000683</name>
</gene>
<feature type="compositionally biased region" description="Basic and acidic residues" evidence="1">
    <location>
        <begin position="280"/>
        <end position="295"/>
    </location>
</feature>
<dbReference type="AlphaFoldDB" id="A0A336LQ80"/>
<accession>A0A336LQ80</accession>
<proteinExistence type="predicted"/>
<feature type="compositionally biased region" description="Basic residues" evidence="1">
    <location>
        <begin position="342"/>
        <end position="356"/>
    </location>
</feature>
<name>A0A336LQ80_CULSO</name>
<evidence type="ECO:0000313" key="4">
    <source>
        <dbReference type="EMBL" id="SSX20162.1"/>
    </source>
</evidence>
<feature type="region of interest" description="Disordered" evidence="1">
    <location>
        <begin position="114"/>
        <end position="143"/>
    </location>
</feature>
<feature type="domain" description="J" evidence="2">
    <location>
        <begin position="576"/>
        <end position="640"/>
    </location>
</feature>
<evidence type="ECO:0000313" key="3">
    <source>
        <dbReference type="EMBL" id="SSW99782.1"/>
    </source>
</evidence>
<feature type="compositionally biased region" description="Low complexity" evidence="1">
    <location>
        <begin position="86"/>
        <end position="100"/>
    </location>
</feature>
<dbReference type="InterPro" id="IPR052317">
    <property type="entry name" value="Viral_replicn-host_int_reg"/>
</dbReference>
<feature type="compositionally biased region" description="Low complexity" evidence="1">
    <location>
        <begin position="764"/>
        <end position="773"/>
    </location>
</feature>
<reference evidence="4" key="2">
    <citation type="submission" date="2018-07" db="EMBL/GenBank/DDBJ databases">
        <authorList>
            <person name="Quirk P.G."/>
            <person name="Krulwich T.A."/>
        </authorList>
    </citation>
    <scope>NUCLEOTIDE SEQUENCE</scope>
</reference>
<dbReference type="InterPro" id="IPR036869">
    <property type="entry name" value="J_dom_sf"/>
</dbReference>
<dbReference type="CDD" id="cd06257">
    <property type="entry name" value="DnaJ"/>
    <property type="match status" value="1"/>
</dbReference>
<dbReference type="SUPFAM" id="SSF46565">
    <property type="entry name" value="Chaperone J-domain"/>
    <property type="match status" value="1"/>
</dbReference>
<dbReference type="EMBL" id="UFQS01000110">
    <property type="protein sequence ID" value="SSW99782.1"/>
    <property type="molecule type" value="Genomic_DNA"/>
</dbReference>
<dbReference type="PANTHER" id="PTHR44665">
    <property type="entry name" value="DNAJ HOMOLOG SUBFAMILY C MEMBER 14"/>
    <property type="match status" value="1"/>
</dbReference>
<reference evidence="3" key="1">
    <citation type="submission" date="2018-04" db="EMBL/GenBank/DDBJ databases">
        <authorList>
            <person name="Go L.Y."/>
            <person name="Mitchell J.A."/>
        </authorList>
    </citation>
    <scope>NUCLEOTIDE SEQUENCE</scope>
    <source>
        <tissue evidence="3">Whole organism</tissue>
    </source>
</reference>
<dbReference type="Gene3D" id="1.10.287.110">
    <property type="entry name" value="DnaJ domain"/>
    <property type="match status" value="1"/>
</dbReference>
<dbReference type="PROSITE" id="PS50076">
    <property type="entry name" value="DNAJ_2"/>
    <property type="match status" value="1"/>
</dbReference>
<feature type="region of interest" description="Disordered" evidence="1">
    <location>
        <begin position="409"/>
        <end position="443"/>
    </location>
</feature>
<dbReference type="InterPro" id="IPR032843">
    <property type="entry name" value="Jiv"/>
</dbReference>
<dbReference type="Pfam" id="PF14901">
    <property type="entry name" value="Jiv90"/>
    <property type="match status" value="1"/>
</dbReference>
<organism evidence="4">
    <name type="scientific">Culicoides sonorensis</name>
    <name type="common">Biting midge</name>
    <dbReference type="NCBI Taxonomy" id="179676"/>
    <lineage>
        <taxon>Eukaryota</taxon>
        <taxon>Metazoa</taxon>
        <taxon>Ecdysozoa</taxon>
        <taxon>Arthropoda</taxon>
        <taxon>Hexapoda</taxon>
        <taxon>Insecta</taxon>
        <taxon>Pterygota</taxon>
        <taxon>Neoptera</taxon>
        <taxon>Endopterygota</taxon>
        <taxon>Diptera</taxon>
        <taxon>Nematocera</taxon>
        <taxon>Chironomoidea</taxon>
        <taxon>Ceratopogonidae</taxon>
        <taxon>Ceratopogoninae</taxon>
        <taxon>Culicoides</taxon>
        <taxon>Monoculicoides</taxon>
    </lineage>
</organism>
<feature type="compositionally biased region" description="Low complexity" evidence="1">
    <location>
        <begin position="125"/>
        <end position="136"/>
    </location>
</feature>
<protein>
    <submittedName>
        <fullName evidence="4">CSON000683 protein</fullName>
    </submittedName>
</protein>
<dbReference type="PANTHER" id="PTHR44665:SF1">
    <property type="entry name" value="DNAJ HOMOLOG SUBFAMILY C MEMBER 14"/>
    <property type="match status" value="1"/>
</dbReference>
<sequence>MTDESADRQRWEAAMARNQYQNYGVDLQSSHDMNNETMKENYTLLRDSYGNIVKVYGLNLEGHQNYELFNSSPNQNLSYLPNNSMNNQTSHSNYQQSHQQNFQQEYFSENWMPHHNENPFSGNTQQQEPQQKPLVQGHNMQSNYSSNPIINQLSNWTPGTSIYGDCFLPSNNLASDNLHCANETHHQMYEQTQNIANIQQPMMSSNIVSPQLKKKQRIIAEVKPMRMSYSEALSKNVLSENQNTNHPVNSGANNPSSVNTATQQVNNKKKSNQARSPIQFEKRSPITVQSDDKVRKASNNPINGEKGIKPTNEVIKPNPTISKETKDTKNTSSASSSESKPKKTLKKTQKNTKNKIKGNQQASKSVFANEFKQDDESYHLIPDDSIPETEGETYESIYNVNYDRISTKSSQSSSAHKKSKQSVNVSSSGGRISSKQDKFYSKRNHKNQKSHKYRVLLEKCWAMWLEYIIKFILWLWSLVSDVVYLSFGIIWDKIVVTYQHANQYISSLCSEVGSRPNIWIKSLWSKTKTNLEKINFWRRFFTKKPVEPLKDYYKDGKLPTTADEAMYSLLNCKGKDAYSILGVTKDCPQEQIRKHFHKIALLVHPDKNKQIGSEEAFKVLQRSFELIGEPESRKQYDLSLAEALNAEKAWSELNDLLKQLHTKISEAANTIRCSSCCSRHPRKPTVRPHYAARECNSCRIRHSAREGDIWAETAFFGLRWKYLALMEGKVYDITEWANCQKGALSHLQPNSHIVQYRIVLGQNSQQQQQQQGQQEKEKFSKKEQSSGESAFDDILSNIYSGQKQSNTSTRRRHKK</sequence>
<feature type="region of interest" description="Disordered" evidence="1">
    <location>
        <begin position="77"/>
        <end position="100"/>
    </location>
</feature>
<dbReference type="InterPro" id="IPR001623">
    <property type="entry name" value="DnaJ_domain"/>
</dbReference>
<feature type="compositionally biased region" description="Basic and acidic residues" evidence="1">
    <location>
        <begin position="774"/>
        <end position="785"/>
    </location>
</feature>
<dbReference type="SMART" id="SM00271">
    <property type="entry name" value="DnaJ"/>
    <property type="match status" value="1"/>
</dbReference>
<feature type="compositionally biased region" description="Polar residues" evidence="1">
    <location>
        <begin position="241"/>
        <end position="266"/>
    </location>
</feature>
<feature type="region of interest" description="Disordered" evidence="1">
    <location>
        <begin position="241"/>
        <end position="364"/>
    </location>
</feature>
<feature type="compositionally biased region" description="Polar residues" evidence="1">
    <location>
        <begin position="797"/>
        <end position="808"/>
    </location>
</feature>
<evidence type="ECO:0000259" key="2">
    <source>
        <dbReference type="PROSITE" id="PS50076"/>
    </source>
</evidence>
<dbReference type="EMBL" id="UFQT01000110">
    <property type="protein sequence ID" value="SSX20162.1"/>
    <property type="molecule type" value="Genomic_DNA"/>
</dbReference>
<dbReference type="Pfam" id="PF00226">
    <property type="entry name" value="DnaJ"/>
    <property type="match status" value="1"/>
</dbReference>
<dbReference type="VEuPathDB" id="VectorBase:CSON000683"/>
<dbReference type="PRINTS" id="PR00625">
    <property type="entry name" value="JDOMAIN"/>
</dbReference>
<evidence type="ECO:0000256" key="1">
    <source>
        <dbReference type="SAM" id="MobiDB-lite"/>
    </source>
</evidence>
<feature type="region of interest" description="Disordered" evidence="1">
    <location>
        <begin position="764"/>
        <end position="815"/>
    </location>
</feature>